<evidence type="ECO:0008006" key="5">
    <source>
        <dbReference type="Google" id="ProtNLM"/>
    </source>
</evidence>
<evidence type="ECO:0000313" key="3">
    <source>
        <dbReference type="EMBL" id="TGO33880.1"/>
    </source>
</evidence>
<evidence type="ECO:0000256" key="1">
    <source>
        <dbReference type="SAM" id="Phobius"/>
    </source>
</evidence>
<keyword evidence="1" id="KW-1133">Transmembrane helix</keyword>
<organism evidence="3 4">
    <name type="scientific">Botrytis hyacinthi</name>
    <dbReference type="NCBI Taxonomy" id="278943"/>
    <lineage>
        <taxon>Eukaryota</taxon>
        <taxon>Fungi</taxon>
        <taxon>Dikarya</taxon>
        <taxon>Ascomycota</taxon>
        <taxon>Pezizomycotina</taxon>
        <taxon>Leotiomycetes</taxon>
        <taxon>Helotiales</taxon>
        <taxon>Sclerotiniaceae</taxon>
        <taxon>Botrytis</taxon>
    </lineage>
</organism>
<comment type="caution">
    <text evidence="3">The sequence shown here is derived from an EMBL/GenBank/DDBJ whole genome shotgun (WGS) entry which is preliminary data.</text>
</comment>
<evidence type="ECO:0000313" key="4">
    <source>
        <dbReference type="Proteomes" id="UP000297814"/>
    </source>
</evidence>
<dbReference type="EMBL" id="PQXK01000223">
    <property type="protein sequence ID" value="TGO33880.1"/>
    <property type="molecule type" value="Genomic_DNA"/>
</dbReference>
<keyword evidence="4" id="KW-1185">Reference proteome</keyword>
<gene>
    <name evidence="3" type="ORF">BHYA_0223g00120</name>
</gene>
<sequence>MSRFLKPIALLLITLTTILLYQAIKKCNQPPPTPSENIISYIQEHPYKSAFHVINLVTFFTPTAAGSLFHYMLGFARLGPRVVSIASISQSIFGNVATRILFAYLQSAAMNEYDLVAFNTAVRSVSGIGSVVGFFWGSEPVRVNHTSACLQDFLGNLSVCVFLALLLCDLVKVGIMGYRLLNGVIPPIDIHTE</sequence>
<dbReference type="Proteomes" id="UP000297814">
    <property type="component" value="Unassembled WGS sequence"/>
</dbReference>
<accession>A0A4Z1GEQ1</accession>
<keyword evidence="1" id="KW-0812">Transmembrane</keyword>
<feature type="signal peptide" evidence="2">
    <location>
        <begin position="1"/>
        <end position="23"/>
    </location>
</feature>
<name>A0A4Z1GEQ1_9HELO</name>
<feature type="transmembrane region" description="Helical" evidence="1">
    <location>
        <begin position="153"/>
        <end position="171"/>
    </location>
</feature>
<protein>
    <recommendedName>
        <fullName evidence="5">Major facilitator superfamily (MFS) profile domain-containing protein</fullName>
    </recommendedName>
</protein>
<evidence type="ECO:0000256" key="2">
    <source>
        <dbReference type="SAM" id="SignalP"/>
    </source>
</evidence>
<keyword evidence="2" id="KW-0732">Signal</keyword>
<feature type="transmembrane region" description="Helical" evidence="1">
    <location>
        <begin position="49"/>
        <end position="73"/>
    </location>
</feature>
<dbReference type="Gene3D" id="6.10.110.10">
    <property type="match status" value="1"/>
</dbReference>
<keyword evidence="1" id="KW-0472">Membrane</keyword>
<dbReference type="InterPro" id="IPR038213">
    <property type="entry name" value="IFI6/IFI27-like_sf"/>
</dbReference>
<dbReference type="AlphaFoldDB" id="A0A4Z1GEQ1"/>
<reference evidence="3 4" key="1">
    <citation type="submission" date="2017-12" db="EMBL/GenBank/DDBJ databases">
        <title>Comparative genomics of Botrytis spp.</title>
        <authorList>
            <person name="Valero-Jimenez C.A."/>
            <person name="Tapia P."/>
            <person name="Veloso J."/>
            <person name="Silva-Moreno E."/>
            <person name="Staats M."/>
            <person name="Valdes J.H."/>
            <person name="Van Kan J.A.L."/>
        </authorList>
    </citation>
    <scope>NUCLEOTIDE SEQUENCE [LARGE SCALE GENOMIC DNA]</scope>
    <source>
        <strain evidence="3 4">Bh0001</strain>
    </source>
</reference>
<feature type="chain" id="PRO_5021217337" description="Major facilitator superfamily (MFS) profile domain-containing protein" evidence="2">
    <location>
        <begin position="24"/>
        <end position="193"/>
    </location>
</feature>
<proteinExistence type="predicted"/>